<keyword evidence="5 12" id="KW-0337">GPI-anchor biosynthesis</keyword>
<feature type="transmembrane region" description="Helical" evidence="12">
    <location>
        <begin position="140"/>
        <end position="162"/>
    </location>
</feature>
<dbReference type="PANTHER" id="PTHR12468:SF2">
    <property type="entry name" value="GPI MANNOSYLTRANSFERASE 2"/>
    <property type="match status" value="1"/>
</dbReference>
<evidence type="ECO:0000256" key="11">
    <source>
        <dbReference type="ARBA" id="ARBA00023136"/>
    </source>
</evidence>
<evidence type="ECO:0000256" key="6">
    <source>
        <dbReference type="ARBA" id="ARBA00022676"/>
    </source>
</evidence>
<comment type="caution">
    <text evidence="12">Lacks conserved residue(s) required for the propagation of feature annotation.</text>
</comment>
<evidence type="ECO:0000256" key="3">
    <source>
        <dbReference type="ARBA" id="ARBA00008698"/>
    </source>
</evidence>
<evidence type="ECO:0000313" key="13">
    <source>
        <dbReference type="EMBL" id="CAD6499386.1"/>
    </source>
</evidence>
<dbReference type="PANTHER" id="PTHR12468">
    <property type="entry name" value="GPI MANNOSYLTRANSFERASE 2"/>
    <property type="match status" value="1"/>
</dbReference>
<evidence type="ECO:0000256" key="10">
    <source>
        <dbReference type="ARBA" id="ARBA00022989"/>
    </source>
</evidence>
<dbReference type="GO" id="GO:0031501">
    <property type="term" value="C:mannosyltransferase complex"/>
    <property type="evidence" value="ECO:0007669"/>
    <property type="project" value="TreeGrafter"/>
</dbReference>
<dbReference type="GO" id="GO:0006506">
    <property type="term" value="P:GPI anchor biosynthetic process"/>
    <property type="evidence" value="ECO:0007669"/>
    <property type="project" value="UniProtKB-KW"/>
</dbReference>
<keyword evidence="7 12" id="KW-0808">Transferase</keyword>
<evidence type="ECO:0000256" key="4">
    <source>
        <dbReference type="ARBA" id="ARBA00013795"/>
    </source>
</evidence>
<organism evidence="13 14">
    <name type="scientific">Blumeria graminis f. sp. triticale</name>
    <dbReference type="NCBI Taxonomy" id="1689686"/>
    <lineage>
        <taxon>Eukaryota</taxon>
        <taxon>Fungi</taxon>
        <taxon>Dikarya</taxon>
        <taxon>Ascomycota</taxon>
        <taxon>Pezizomycotina</taxon>
        <taxon>Leotiomycetes</taxon>
        <taxon>Erysiphales</taxon>
        <taxon>Erysiphaceae</taxon>
        <taxon>Blumeria</taxon>
    </lineage>
</organism>
<keyword evidence="11 12" id="KW-0472">Membrane</keyword>
<evidence type="ECO:0000256" key="9">
    <source>
        <dbReference type="ARBA" id="ARBA00022824"/>
    </source>
</evidence>
<accession>A0A9W4GC77</accession>
<evidence type="ECO:0000256" key="8">
    <source>
        <dbReference type="ARBA" id="ARBA00022692"/>
    </source>
</evidence>
<reference evidence="13" key="1">
    <citation type="submission" date="2020-10" db="EMBL/GenBank/DDBJ databases">
        <authorList>
            <person name="Muller C M."/>
        </authorList>
    </citation>
    <scope>NUCLEOTIDE SEQUENCE</scope>
    <source>
        <strain evidence="13">THUN-12</strain>
    </source>
</reference>
<dbReference type="Pfam" id="PF04188">
    <property type="entry name" value="Mannosyl_trans2"/>
    <property type="match status" value="1"/>
</dbReference>
<comment type="caution">
    <text evidence="13">The sequence shown here is derived from an EMBL/GenBank/DDBJ whole genome shotgun (WGS) entry which is preliminary data.</text>
</comment>
<feature type="transmembrane region" description="Helical" evidence="12">
    <location>
        <begin position="340"/>
        <end position="360"/>
    </location>
</feature>
<feature type="transmembrane region" description="Helical" evidence="12">
    <location>
        <begin position="386"/>
        <end position="405"/>
    </location>
</feature>
<dbReference type="EC" id="2.4.1.-" evidence="12"/>
<keyword evidence="8 12" id="KW-0812">Transmembrane</keyword>
<comment type="pathway">
    <text evidence="2 12">Glycolipid biosynthesis; glycosylphosphatidylinositol-anchor biosynthesis.</text>
</comment>
<dbReference type="GO" id="GO:0000009">
    <property type="term" value="F:alpha-1,6-mannosyltransferase activity"/>
    <property type="evidence" value="ECO:0007669"/>
    <property type="project" value="InterPro"/>
</dbReference>
<name>A0A9W4GC77_BLUGR</name>
<feature type="transmembrane region" description="Helical" evidence="12">
    <location>
        <begin position="169"/>
        <end position="187"/>
    </location>
</feature>
<evidence type="ECO:0000256" key="2">
    <source>
        <dbReference type="ARBA" id="ARBA00004687"/>
    </source>
</evidence>
<keyword evidence="9 12" id="KW-0256">Endoplasmic reticulum</keyword>
<feature type="transmembrane region" description="Helical" evidence="12">
    <location>
        <begin position="433"/>
        <end position="452"/>
    </location>
</feature>
<feature type="transmembrane region" description="Helical" evidence="12">
    <location>
        <begin position="269"/>
        <end position="288"/>
    </location>
</feature>
<evidence type="ECO:0000256" key="1">
    <source>
        <dbReference type="ARBA" id="ARBA00004477"/>
    </source>
</evidence>
<comment type="function">
    <text evidence="12">Mannosyltransferase involved in glycosylphosphatidylinositol-anchor biosynthesis.</text>
</comment>
<evidence type="ECO:0000313" key="14">
    <source>
        <dbReference type="Proteomes" id="UP000683417"/>
    </source>
</evidence>
<gene>
    <name evidence="13" type="ORF">BGTH12_LOCUS744</name>
</gene>
<comment type="similarity">
    <text evidence="3 12">Belongs to the PIGV family.</text>
</comment>
<evidence type="ECO:0000256" key="5">
    <source>
        <dbReference type="ARBA" id="ARBA00022502"/>
    </source>
</evidence>
<dbReference type="GO" id="GO:0005789">
    <property type="term" value="C:endoplasmic reticulum membrane"/>
    <property type="evidence" value="ECO:0007669"/>
    <property type="project" value="UniProtKB-SubCell"/>
</dbReference>
<evidence type="ECO:0000256" key="12">
    <source>
        <dbReference type="RuleBase" id="RU363112"/>
    </source>
</evidence>
<sequence>MLTVYACEDVHQWLYNRLNRLFTMPPWSQPSDHPLKALTAIFFCWKVLLLIVASSSPGPGYDTSTNISINAQENKLPLPFRHIVEKLLRWDAVYYSVISSRGYLFEQEWAFGWGWTRLIALWTAGLQSFGFPNYDGIESLVAIVLAHASHYLSVIELFYLTLIIFPKESLTFAITSATLYIFSPAGIFLSAPYAESSCALLSFAGSIVFLKSFRRTKNTRSDAYLLLSGLLFGISTTFRSNGILNGLLLLEEAFRSLWNFRNGFELFKIRRLFATILGGFFVAAGFLLPQYLAYREYCIKNIPVQRPWCTQAIPSIYTFVQSHYWDVGLFRYWKFSNLPLFILATPILILMIVSGTWAAAPLPSMIKNQRGYCKIDGASQTLRNLAFSQILLAFLTLTTAHVQIINRISSSHPVWIWFTAACLQDGKGKLHKYIIRFIVIYGLVQAGLYSSFLPPA</sequence>
<dbReference type="Proteomes" id="UP000683417">
    <property type="component" value="Unassembled WGS sequence"/>
</dbReference>
<dbReference type="EMBL" id="CAJHIT010000002">
    <property type="protein sequence ID" value="CAD6499386.1"/>
    <property type="molecule type" value="Genomic_DNA"/>
</dbReference>
<protein>
    <recommendedName>
        <fullName evidence="4 12">GPI mannosyltransferase 2</fullName>
        <ecNumber evidence="12">2.4.1.-</ecNumber>
    </recommendedName>
</protein>
<comment type="subcellular location">
    <subcellularLocation>
        <location evidence="1 12">Endoplasmic reticulum membrane</location>
        <topology evidence="1 12">Multi-pass membrane protein</topology>
    </subcellularLocation>
</comment>
<evidence type="ECO:0000256" key="7">
    <source>
        <dbReference type="ARBA" id="ARBA00022679"/>
    </source>
</evidence>
<proteinExistence type="inferred from homology"/>
<keyword evidence="6 12" id="KW-0328">Glycosyltransferase</keyword>
<feature type="transmembrane region" description="Helical" evidence="12">
    <location>
        <begin position="193"/>
        <end position="213"/>
    </location>
</feature>
<dbReference type="AlphaFoldDB" id="A0A9W4GC77"/>
<dbReference type="InterPro" id="IPR007315">
    <property type="entry name" value="PIG-V/Gpi18"/>
</dbReference>
<dbReference type="GO" id="GO:0004376">
    <property type="term" value="F:GPI mannosyltransferase activity"/>
    <property type="evidence" value="ECO:0007669"/>
    <property type="project" value="InterPro"/>
</dbReference>
<keyword evidence="10 12" id="KW-1133">Transmembrane helix</keyword>